<dbReference type="SUPFAM" id="SSF47226">
    <property type="entry name" value="Histidine-containing phosphotransfer domain, HPT domain"/>
    <property type="match status" value="1"/>
</dbReference>
<accession>A0A0W0I6I0</accession>
<evidence type="ECO:0000256" key="1">
    <source>
        <dbReference type="ARBA" id="ARBA00022553"/>
    </source>
</evidence>
<feature type="domain" description="Response regulatory" evidence="3">
    <location>
        <begin position="29"/>
        <end position="148"/>
    </location>
</feature>
<keyword evidence="1 2" id="KW-0597">Phosphoprotein</keyword>
<dbReference type="SMART" id="SM00448">
    <property type="entry name" value="REC"/>
    <property type="match status" value="1"/>
</dbReference>
<proteinExistence type="predicted"/>
<dbReference type="Proteomes" id="UP000054197">
    <property type="component" value="Unassembled WGS sequence"/>
</dbReference>
<dbReference type="GO" id="GO:0005524">
    <property type="term" value="F:ATP binding"/>
    <property type="evidence" value="ECO:0007669"/>
    <property type="project" value="UniProtKB-KW"/>
</dbReference>
<dbReference type="PANTHER" id="PTHR45339">
    <property type="entry name" value="HYBRID SIGNAL TRANSDUCTION HISTIDINE KINASE J"/>
    <property type="match status" value="1"/>
</dbReference>
<dbReference type="GO" id="GO:0005886">
    <property type="term" value="C:plasma membrane"/>
    <property type="evidence" value="ECO:0007669"/>
    <property type="project" value="UniProtKB-SubCell"/>
</dbReference>
<dbReference type="GO" id="GO:0000160">
    <property type="term" value="P:phosphorelay signal transduction system"/>
    <property type="evidence" value="ECO:0007669"/>
    <property type="project" value="InterPro"/>
</dbReference>
<feature type="modified residue" description="4-aspartylphosphate" evidence="2">
    <location>
        <position position="78"/>
    </location>
</feature>
<name>A0A0W0I6I0_PSEFL</name>
<evidence type="ECO:0000313" key="4">
    <source>
        <dbReference type="EMBL" id="KTB68749.1"/>
    </source>
</evidence>
<dbReference type="CDD" id="cd17546">
    <property type="entry name" value="REC_hyHK_CKI1_RcsC-like"/>
    <property type="match status" value="1"/>
</dbReference>
<dbReference type="AlphaFoldDB" id="A0A0W0I6I0"/>
<organism evidence="4 5">
    <name type="scientific">Pseudomonas fluorescens ICMP 11288</name>
    <dbReference type="NCBI Taxonomy" id="1198309"/>
    <lineage>
        <taxon>Bacteria</taxon>
        <taxon>Pseudomonadati</taxon>
        <taxon>Pseudomonadota</taxon>
        <taxon>Gammaproteobacteria</taxon>
        <taxon>Pseudomonadales</taxon>
        <taxon>Pseudomonadaceae</taxon>
        <taxon>Pseudomonas</taxon>
    </lineage>
</organism>
<evidence type="ECO:0000259" key="3">
    <source>
        <dbReference type="PROSITE" id="PS50110"/>
    </source>
</evidence>
<sequence>MGSLVGSTTRASRLLKPPGTPPFHWRRLRVLVVDDHSAYRLLLGGLLQKLGLGHEVAADGYLGLVAYTSRPFDLVISDCQMPFMDGYSMARAIRQHECDTGMRRVPIIALTANLQNDSPKRCRDAGMDAWLIKPLTLEQLHAVLARWLPGVDDCAVAQETVAPRAGWPTRATLVATFGSGDIVDQLLETLLLEAWEDHRVLRHACSTLNAPLTAERLHRLVGSLVFLGGTGLESCAVKLIEQVRSQGVAAHKVQLELFLARLLVYLEYLTEV</sequence>
<dbReference type="Gene3D" id="3.40.50.2300">
    <property type="match status" value="1"/>
</dbReference>
<evidence type="ECO:0000256" key="2">
    <source>
        <dbReference type="PROSITE-ProRule" id="PRU00169"/>
    </source>
</evidence>
<dbReference type="Pfam" id="PF00072">
    <property type="entry name" value="Response_reg"/>
    <property type="match status" value="1"/>
</dbReference>
<dbReference type="PROSITE" id="PS50110">
    <property type="entry name" value="RESPONSE_REGULATORY"/>
    <property type="match status" value="1"/>
</dbReference>
<comment type="caution">
    <text evidence="4">The sequence shown here is derived from an EMBL/GenBank/DDBJ whole genome shotgun (WGS) entry which is preliminary data.</text>
</comment>
<gene>
    <name evidence="4" type="ORF">AO063_09815</name>
</gene>
<protein>
    <submittedName>
        <fullName evidence="4">Response regulator</fullName>
    </submittedName>
</protein>
<dbReference type="InterPro" id="IPR036641">
    <property type="entry name" value="HPT_dom_sf"/>
</dbReference>
<dbReference type="RefSeq" id="WP_056858924.1">
    <property type="nucleotide sequence ID" value="NZ_LKEF01000001.1"/>
</dbReference>
<reference evidence="4 5" key="1">
    <citation type="submission" date="2015-09" db="EMBL/GenBank/DDBJ databases">
        <title>Genome sequence of ICMP 11288.</title>
        <authorList>
            <person name="Visnovsky S."/>
            <person name="Lu A."/>
            <person name="Panda P."/>
            <person name="Pitman A."/>
        </authorList>
    </citation>
    <scope>NUCLEOTIDE SEQUENCE [LARGE SCALE GENOMIC DNA]</scope>
    <source>
        <strain evidence="4 5">ICMP 11288</strain>
    </source>
</reference>
<dbReference type="EMBL" id="LKEF01000001">
    <property type="protein sequence ID" value="KTB68749.1"/>
    <property type="molecule type" value="Genomic_DNA"/>
</dbReference>
<dbReference type="InterPro" id="IPR011006">
    <property type="entry name" value="CheY-like_superfamily"/>
</dbReference>
<dbReference type="SUPFAM" id="SSF52172">
    <property type="entry name" value="CheY-like"/>
    <property type="match status" value="1"/>
</dbReference>
<evidence type="ECO:0000313" key="5">
    <source>
        <dbReference type="Proteomes" id="UP000054197"/>
    </source>
</evidence>
<dbReference type="InterPro" id="IPR001789">
    <property type="entry name" value="Sig_transdc_resp-reg_receiver"/>
</dbReference>
<dbReference type="PANTHER" id="PTHR45339:SF5">
    <property type="entry name" value="HISTIDINE KINASE"/>
    <property type="match status" value="1"/>
</dbReference>